<reference evidence="5" key="1">
    <citation type="submission" date="2012-07" db="EMBL/GenBank/DDBJ databases">
        <title>Genome of the Chinese tree shrew, a rising model animal genetically related to primates.</title>
        <authorList>
            <person name="Zhang G."/>
            <person name="Fan Y."/>
            <person name="Yao Y."/>
            <person name="Huang Z."/>
        </authorList>
    </citation>
    <scope>NUCLEOTIDE SEQUENCE [LARGE SCALE GENOMIC DNA]</scope>
</reference>
<keyword evidence="5" id="KW-1185">Reference proteome</keyword>
<evidence type="ECO:0000256" key="1">
    <source>
        <dbReference type="ARBA" id="ARBA00007791"/>
    </source>
</evidence>
<dbReference type="AlphaFoldDB" id="L8Y7H4"/>
<evidence type="ECO:0000313" key="5">
    <source>
        <dbReference type="Proteomes" id="UP000011518"/>
    </source>
</evidence>
<keyword evidence="3" id="KW-0175">Coiled coil</keyword>
<dbReference type="GO" id="GO:0032465">
    <property type="term" value="P:regulation of cytokinesis"/>
    <property type="evidence" value="ECO:0007669"/>
    <property type="project" value="TreeGrafter"/>
</dbReference>
<dbReference type="GO" id="GO:0005813">
    <property type="term" value="C:centrosome"/>
    <property type="evidence" value="ECO:0007669"/>
    <property type="project" value="TreeGrafter"/>
</dbReference>
<sequence>MTKWAIKAENQVTKLTQEVCLLQAQVSNFKCKNKALHSGQGASLVVVKQNTDVALENLQVVVNFIHTFIKQLVSRSKILNLIAEILKSINRILKLKIRRRALENYPAALSLHFRTLAHPGFI</sequence>
<dbReference type="GO" id="GO:1903566">
    <property type="term" value="P:positive regulation of protein localization to cilium"/>
    <property type="evidence" value="ECO:0007669"/>
    <property type="project" value="TreeGrafter"/>
</dbReference>
<dbReference type="GO" id="GO:0005769">
    <property type="term" value="C:early endosome"/>
    <property type="evidence" value="ECO:0007669"/>
    <property type="project" value="TreeGrafter"/>
</dbReference>
<evidence type="ECO:0000313" key="4">
    <source>
        <dbReference type="EMBL" id="ELV10930.1"/>
    </source>
</evidence>
<comment type="similarity">
    <text evidence="1">Belongs to the ENTR1 family.</text>
</comment>
<evidence type="ECO:0000256" key="3">
    <source>
        <dbReference type="ARBA" id="ARBA00023054"/>
    </source>
</evidence>
<dbReference type="GO" id="GO:0045724">
    <property type="term" value="P:positive regulation of cilium assembly"/>
    <property type="evidence" value="ECO:0007669"/>
    <property type="project" value="TreeGrafter"/>
</dbReference>
<reference evidence="5" key="2">
    <citation type="journal article" date="2013" name="Nat. Commun.">
        <title>Genome of the Chinese tree shrew.</title>
        <authorList>
            <person name="Fan Y."/>
            <person name="Huang Z.Y."/>
            <person name="Cao C.C."/>
            <person name="Chen C.S."/>
            <person name="Chen Y.X."/>
            <person name="Fan D.D."/>
            <person name="He J."/>
            <person name="Hou H.L."/>
            <person name="Hu L."/>
            <person name="Hu X.T."/>
            <person name="Jiang X.T."/>
            <person name="Lai R."/>
            <person name="Lang Y.S."/>
            <person name="Liang B."/>
            <person name="Liao S.G."/>
            <person name="Mu D."/>
            <person name="Ma Y.Y."/>
            <person name="Niu Y.Y."/>
            <person name="Sun X.Q."/>
            <person name="Xia J.Q."/>
            <person name="Xiao J."/>
            <person name="Xiong Z.Q."/>
            <person name="Xu L."/>
            <person name="Yang L."/>
            <person name="Zhang Y."/>
            <person name="Zhao W."/>
            <person name="Zhao X.D."/>
            <person name="Zheng Y.T."/>
            <person name="Zhou J.M."/>
            <person name="Zhu Y.B."/>
            <person name="Zhang G.J."/>
            <person name="Wang J."/>
            <person name="Yao Y.G."/>
        </authorList>
    </citation>
    <scope>NUCLEOTIDE SEQUENCE [LARGE SCALE GENOMIC DNA]</scope>
</reference>
<accession>L8Y7H4</accession>
<gene>
    <name evidence="4" type="ORF">TREES_T100011296</name>
</gene>
<dbReference type="GO" id="GO:0055037">
    <property type="term" value="C:recycling endosome"/>
    <property type="evidence" value="ECO:0007669"/>
    <property type="project" value="TreeGrafter"/>
</dbReference>
<dbReference type="PANTHER" id="PTHR31259:SF3">
    <property type="entry name" value="ENDOSOME-ASSOCIATED-TRAFFICKING REGULATOR 1"/>
    <property type="match status" value="1"/>
</dbReference>
<dbReference type="GO" id="GO:0030496">
    <property type="term" value="C:midbody"/>
    <property type="evidence" value="ECO:0007669"/>
    <property type="project" value="TreeGrafter"/>
</dbReference>
<dbReference type="InParanoid" id="L8Y7H4"/>
<dbReference type="Proteomes" id="UP000011518">
    <property type="component" value="Unassembled WGS sequence"/>
</dbReference>
<dbReference type="EMBL" id="KB366288">
    <property type="protein sequence ID" value="ELV10930.1"/>
    <property type="molecule type" value="Genomic_DNA"/>
</dbReference>
<proteinExistence type="inferred from homology"/>
<evidence type="ECO:0000256" key="2">
    <source>
        <dbReference type="ARBA" id="ARBA00016007"/>
    </source>
</evidence>
<dbReference type="PANTHER" id="PTHR31259">
    <property type="entry name" value="ENDOSOME-ASSOCIATED TRAFFICKING REGULATOR 1"/>
    <property type="match status" value="1"/>
</dbReference>
<protein>
    <recommendedName>
        <fullName evidence="2">Endosome-associated-trafficking regulator 1</fullName>
    </recommendedName>
</protein>
<dbReference type="GO" id="GO:0036064">
    <property type="term" value="C:ciliary basal body"/>
    <property type="evidence" value="ECO:0007669"/>
    <property type="project" value="TreeGrafter"/>
</dbReference>
<organism evidence="4 5">
    <name type="scientific">Tupaia chinensis</name>
    <name type="common">Chinese tree shrew</name>
    <name type="synonym">Tupaia belangeri chinensis</name>
    <dbReference type="NCBI Taxonomy" id="246437"/>
    <lineage>
        <taxon>Eukaryota</taxon>
        <taxon>Metazoa</taxon>
        <taxon>Chordata</taxon>
        <taxon>Craniata</taxon>
        <taxon>Vertebrata</taxon>
        <taxon>Euteleostomi</taxon>
        <taxon>Mammalia</taxon>
        <taxon>Eutheria</taxon>
        <taxon>Euarchontoglires</taxon>
        <taxon>Scandentia</taxon>
        <taxon>Tupaiidae</taxon>
        <taxon>Tupaia</taxon>
    </lineage>
</organism>
<dbReference type="InterPro" id="IPR026757">
    <property type="entry name" value="ENTR1"/>
</dbReference>
<name>L8Y7H4_TUPCH</name>